<organism evidence="1">
    <name type="scientific">Myoviridae sp. ctWb16</name>
    <dbReference type="NCBI Taxonomy" id="2827690"/>
    <lineage>
        <taxon>Viruses</taxon>
        <taxon>Duplodnaviria</taxon>
        <taxon>Heunggongvirae</taxon>
        <taxon>Uroviricota</taxon>
        <taxon>Caudoviricetes</taxon>
    </lineage>
</organism>
<accession>A0A8S5T1F0</accession>
<sequence length="844" mass="99111">MKLEQIITENFQTVSINGILYSLNTDEKAIYDKIKKEENKKLFKKDLDEFSQRIASGLVTKGILQRRKNPQHEIYFTTRGRRKNAVFNRPLEEVAPPDIASEKWINKNKEKFKEKYGSNYKKYLYGKAWNMYNGKGLSESYNVLLEGITELQKYFPKIPLKRIQELVALDPTYKGGNELGTYGKWILKLVNNNLKNEENIKQFEELKKKYPDGINPKSGQPFMQPKLLPAIKDEDLYKITDSLKQYNINKKEIGKPIDSFQTLQDLDKELSTIKQSGIPTNELALKRYNIAKKGVEKGFKIVYEDANWLVGIPTTKESSCLFGDDTSWCTTSPGQSYYEHYTKDGPLYINLNKNTGQLYQFHFETDSFMDEHDNEVNILKLSRKFSNDLVKFYDNVVKNGINNNKTKDKFIQYRYLFNDDDFENDDLEDYKETLKSRPYSIQYIRNPTQELIDIAIQVSPSVIKYIEHPTQEQIDLYIKENPREAIHFMDTFSDEKLLEIIKKRNDLFKYFYNKDVSRFTPDLFNKALDVLDLTKDDDILNTNFSEKDVFTIVNKFFNIKNTDYYSKENLKLCVRLSKIDINNVPEDMRYKLLVIYPKLFENLNEIREIDMQALVDTAKNQYNIGDTSDLEINSNIKTISKKCINLLFKYVKIIIQKGFSVYISSFYEFFSVEDAIKFIKILPGNLTNIVYSFVEDTDKFISLINTLFTSEFDFIKSNYVNNGLLNRLRNLILNDILPVYNRLDEDAKNNILEVFIDNMVSKEHKYSRDYKLLKRFNIDIPYKLQKKIAVLSPESVVGIKNLDIRLQKALIEKNPFNIKFINNPDAEIIKMAYEKDPDTKNYIR</sequence>
<dbReference type="EMBL" id="BK032721">
    <property type="protein sequence ID" value="DAF56775.1"/>
    <property type="molecule type" value="Genomic_DNA"/>
</dbReference>
<evidence type="ECO:0000313" key="1">
    <source>
        <dbReference type="EMBL" id="DAF56775.1"/>
    </source>
</evidence>
<name>A0A8S5T1F0_9CAUD</name>
<protein>
    <submittedName>
        <fullName evidence="1">Uncharacterized protein</fullName>
    </submittedName>
</protein>
<reference evidence="1" key="1">
    <citation type="journal article" date="2021" name="Proc. Natl. Acad. Sci. U.S.A.">
        <title>A Catalog of Tens of Thousands of Viruses from Human Metagenomes Reveals Hidden Associations with Chronic Diseases.</title>
        <authorList>
            <person name="Tisza M.J."/>
            <person name="Buck C.B."/>
        </authorList>
    </citation>
    <scope>NUCLEOTIDE SEQUENCE</scope>
    <source>
        <strain evidence="1">CtWb16</strain>
    </source>
</reference>
<proteinExistence type="predicted"/>